<dbReference type="PANTHER" id="PTHR30465:SF0">
    <property type="entry name" value="OLIGOPEPTIDE TRANSPORT SYSTEM PERMEASE PROTEIN APPB"/>
    <property type="match status" value="1"/>
</dbReference>
<accession>A0A291DFB2</accession>
<comment type="similarity">
    <text evidence="7">Belongs to the binding-protein-dependent transport system permease family.</text>
</comment>
<dbReference type="OMA" id="DMARMQL"/>
<dbReference type="PANTHER" id="PTHR30465">
    <property type="entry name" value="INNER MEMBRANE ABC TRANSPORTER"/>
    <property type="match status" value="1"/>
</dbReference>
<feature type="transmembrane region" description="Helical" evidence="7">
    <location>
        <begin position="260"/>
        <end position="283"/>
    </location>
</feature>
<reference evidence="11" key="2">
    <citation type="submission" date="2017-09" db="EMBL/GenBank/DDBJ databases">
        <title>FDA dAtabase for Regulatory Grade micrObial Sequences (FDA-ARGOS): Supporting development and validation of Infectious Disease Dx tests.</title>
        <authorList>
            <person name="Minogue T."/>
            <person name="Wolcott M."/>
            <person name="Wasieloski L."/>
            <person name="Aguilar W."/>
            <person name="Moore D."/>
            <person name="Tallon L."/>
            <person name="Sadzewicz L."/>
            <person name="Ott S."/>
            <person name="Zhao X."/>
            <person name="Nagaraj S."/>
            <person name="Vavikolanu K."/>
            <person name="Aluvathingal J."/>
            <person name="Nadendla S."/>
            <person name="Sichtig H."/>
        </authorList>
    </citation>
    <scope>NUCLEOTIDE SEQUENCE [LARGE SCALE GENOMIC DNA]</scope>
    <source>
        <strain evidence="11">FDAARGOS_369</strain>
    </source>
</reference>
<dbReference type="InterPro" id="IPR000515">
    <property type="entry name" value="MetI-like"/>
</dbReference>
<evidence type="ECO:0000256" key="3">
    <source>
        <dbReference type="ARBA" id="ARBA00022475"/>
    </source>
</evidence>
<reference evidence="10" key="3">
    <citation type="submission" date="2020-04" db="EMBL/GenBank/DDBJ databases">
        <title>Deep metagenomics examines the oral microbiome during advanced dental caries in children, revealing novel taxa and co-occurrences with host molecules.</title>
        <authorList>
            <person name="Baker J.L."/>
            <person name="Morton J.T."/>
            <person name="Dinis M."/>
            <person name="Alvarez R."/>
            <person name="Tran N.C."/>
            <person name="Knight R."/>
            <person name="Edlund A."/>
        </authorList>
    </citation>
    <scope>NUCLEOTIDE SEQUENCE</scope>
    <source>
        <strain evidence="10">JCVI_39_bin.18</strain>
    </source>
</reference>
<dbReference type="GO" id="GO:0005886">
    <property type="term" value="C:plasma membrane"/>
    <property type="evidence" value="ECO:0007669"/>
    <property type="project" value="UniProtKB-SubCell"/>
</dbReference>
<evidence type="ECO:0000256" key="7">
    <source>
        <dbReference type="RuleBase" id="RU363032"/>
    </source>
</evidence>
<keyword evidence="5 7" id="KW-1133">Transmembrane helix</keyword>
<dbReference type="InterPro" id="IPR035906">
    <property type="entry name" value="MetI-like_sf"/>
</dbReference>
<dbReference type="Pfam" id="PF00528">
    <property type="entry name" value="BPD_transp_1"/>
    <property type="match status" value="1"/>
</dbReference>
<feature type="transmembrane region" description="Helical" evidence="7">
    <location>
        <begin position="104"/>
        <end position="125"/>
    </location>
</feature>
<dbReference type="AlphaFoldDB" id="A0A291DFB2"/>
<evidence type="ECO:0000256" key="2">
    <source>
        <dbReference type="ARBA" id="ARBA00022448"/>
    </source>
</evidence>
<dbReference type="Proteomes" id="UP000770330">
    <property type="component" value="Unassembled WGS sequence"/>
</dbReference>
<dbReference type="CDD" id="cd06261">
    <property type="entry name" value="TM_PBP2"/>
    <property type="match status" value="1"/>
</dbReference>
<dbReference type="PROSITE" id="PS50928">
    <property type="entry name" value="ABC_TM1"/>
    <property type="match status" value="1"/>
</dbReference>
<evidence type="ECO:0000256" key="1">
    <source>
        <dbReference type="ARBA" id="ARBA00004651"/>
    </source>
</evidence>
<evidence type="ECO:0000313" key="11">
    <source>
        <dbReference type="Proteomes" id="UP000218628"/>
    </source>
</evidence>
<reference evidence="9" key="1">
    <citation type="submission" date="2017-09" db="EMBL/GenBank/DDBJ databases">
        <title>FDA dAtabase for Regulatory Grade micrObial Sequences (FDA-ARGOS): Supporting development and validation of Infectious Disease Dx tests.</title>
        <authorList>
            <person name="Campos J."/>
            <person name="Goldberg B."/>
            <person name="Tallon L."/>
            <person name="Sadzewicz L."/>
            <person name="Ott S."/>
            <person name="Zhao X."/>
            <person name="Nagaraj S."/>
            <person name="Vavikolanu K."/>
            <person name="Aluvathingal J."/>
            <person name="Nadendla S."/>
            <person name="Geyer C."/>
            <person name="Nandy P."/>
            <person name="Hobson J."/>
            <person name="Sichtig H."/>
        </authorList>
    </citation>
    <scope>NUCLEOTIDE SEQUENCE</scope>
    <source>
        <strain evidence="9">FDAARGOS_369</strain>
    </source>
</reference>
<evidence type="ECO:0000256" key="5">
    <source>
        <dbReference type="ARBA" id="ARBA00022989"/>
    </source>
</evidence>
<dbReference type="Gene3D" id="1.10.3720.10">
    <property type="entry name" value="MetI-like"/>
    <property type="match status" value="1"/>
</dbReference>
<evidence type="ECO:0000256" key="6">
    <source>
        <dbReference type="ARBA" id="ARBA00023136"/>
    </source>
</evidence>
<evidence type="ECO:0000259" key="8">
    <source>
        <dbReference type="PROSITE" id="PS50928"/>
    </source>
</evidence>
<dbReference type="EMBL" id="CP023510">
    <property type="protein sequence ID" value="ATF62979.1"/>
    <property type="molecule type" value="Genomic_DNA"/>
</dbReference>
<keyword evidence="6 7" id="KW-0472">Membrane</keyword>
<gene>
    <name evidence="9" type="ORF">CO690_04510</name>
    <name evidence="10" type="ORF">HXO61_09670</name>
</gene>
<keyword evidence="4 7" id="KW-0812">Transmembrane</keyword>
<comment type="subcellular location">
    <subcellularLocation>
        <location evidence="1 7">Cell membrane</location>
        <topology evidence="1 7">Multi-pass membrane protein</topology>
    </subcellularLocation>
</comment>
<dbReference type="GO" id="GO:0055085">
    <property type="term" value="P:transmembrane transport"/>
    <property type="evidence" value="ECO:0007669"/>
    <property type="project" value="InterPro"/>
</dbReference>
<feature type="domain" description="ABC transmembrane type-1" evidence="8">
    <location>
        <begin position="98"/>
        <end position="320"/>
    </location>
</feature>
<sequence length="331" mass="36668">MFRYILQRSLTYLVMVFITTTMGYFAAVTALKPALLEQEKVPKPSPEQVNRNFASLGLDPEMNPWDRYVQWLTNVVTKFDWGRSPNGAYINQEFGQRVWVSTRLLLVATILSIVIGIALGVYSAARQYKFSDRVITGYSYLVYIIPAPVAYFVVQQGATTINNIAVANGGEKIFYVTGISTPGLTGFWEITMDMAAHYVVPTFCMTIFGWAGYQIAQRQYLLDNVNADFVRTARAKGLTRNQAITRHALRVSFIPVAQSIAYQIPMIFAGAFFAETVFAWPGIGKWSIDSISAQDVNAATVTLAYGSALFAVGAIIADIATTIVDPRVRIS</sequence>
<proteinExistence type="inferred from homology"/>
<dbReference type="RefSeq" id="WP_005507218.1">
    <property type="nucleotide sequence ID" value="NZ_AP014938.1"/>
</dbReference>
<feature type="transmembrane region" description="Helical" evidence="7">
    <location>
        <begin position="12"/>
        <end position="31"/>
    </location>
</feature>
<keyword evidence="2 7" id="KW-0813">Transport</keyword>
<feature type="transmembrane region" description="Helical" evidence="7">
    <location>
        <begin position="137"/>
        <end position="154"/>
    </location>
</feature>
<keyword evidence="3" id="KW-1003">Cell membrane</keyword>
<dbReference type="EMBL" id="JABZXO010000040">
    <property type="protein sequence ID" value="MBF1658179.1"/>
    <property type="molecule type" value="Genomic_DNA"/>
</dbReference>
<protein>
    <submittedName>
        <fullName evidence="9">ABC transporter permease</fullName>
    </submittedName>
</protein>
<feature type="transmembrane region" description="Helical" evidence="7">
    <location>
        <begin position="195"/>
        <end position="213"/>
    </location>
</feature>
<dbReference type="SUPFAM" id="SSF161098">
    <property type="entry name" value="MetI-like"/>
    <property type="match status" value="1"/>
</dbReference>
<name>A0A291DFB2_9MICC</name>
<evidence type="ECO:0000313" key="9">
    <source>
        <dbReference type="EMBL" id="ATF62979.1"/>
    </source>
</evidence>
<evidence type="ECO:0000313" key="10">
    <source>
        <dbReference type="EMBL" id="MBF1658179.1"/>
    </source>
</evidence>
<organism evidence="9 11">
    <name type="scientific">Rothia mucilaginosa</name>
    <dbReference type="NCBI Taxonomy" id="43675"/>
    <lineage>
        <taxon>Bacteria</taxon>
        <taxon>Bacillati</taxon>
        <taxon>Actinomycetota</taxon>
        <taxon>Actinomycetes</taxon>
        <taxon>Micrococcales</taxon>
        <taxon>Micrococcaceae</taxon>
        <taxon>Rothia</taxon>
    </lineage>
</organism>
<feature type="transmembrane region" description="Helical" evidence="7">
    <location>
        <begin position="303"/>
        <end position="324"/>
    </location>
</feature>
<evidence type="ECO:0000256" key="4">
    <source>
        <dbReference type="ARBA" id="ARBA00022692"/>
    </source>
</evidence>
<dbReference type="Proteomes" id="UP000218628">
    <property type="component" value="Chromosome"/>
</dbReference>